<organism evidence="1">
    <name type="scientific">marine sediment metagenome</name>
    <dbReference type="NCBI Taxonomy" id="412755"/>
    <lineage>
        <taxon>unclassified sequences</taxon>
        <taxon>metagenomes</taxon>
        <taxon>ecological metagenomes</taxon>
    </lineage>
</organism>
<gene>
    <name evidence="1" type="ORF">S01H1_72583</name>
</gene>
<comment type="caution">
    <text evidence="1">The sequence shown here is derived from an EMBL/GenBank/DDBJ whole genome shotgun (WGS) entry which is preliminary data.</text>
</comment>
<sequence>MKIKIGVGEADLTYESNSVKEGSMIYDYAMSLFEAAYTAEHY</sequence>
<proteinExistence type="predicted"/>
<reference evidence="1" key="1">
    <citation type="journal article" date="2014" name="Front. Microbiol.">
        <title>High frequency of phylogenetically diverse reductive dehalogenase-homologous genes in deep subseafloor sedimentary metagenomes.</title>
        <authorList>
            <person name="Kawai M."/>
            <person name="Futagami T."/>
            <person name="Toyoda A."/>
            <person name="Takaki Y."/>
            <person name="Nishi S."/>
            <person name="Hori S."/>
            <person name="Arai W."/>
            <person name="Tsubouchi T."/>
            <person name="Morono Y."/>
            <person name="Uchiyama I."/>
            <person name="Ito T."/>
            <person name="Fujiyama A."/>
            <person name="Inagaki F."/>
            <person name="Takami H."/>
        </authorList>
    </citation>
    <scope>NUCLEOTIDE SEQUENCE</scope>
    <source>
        <strain evidence="1">Expedition CK06-06</strain>
    </source>
</reference>
<dbReference type="AlphaFoldDB" id="X0X036"/>
<name>X0X036_9ZZZZ</name>
<dbReference type="EMBL" id="BARS01048424">
    <property type="protein sequence ID" value="GAG36345.1"/>
    <property type="molecule type" value="Genomic_DNA"/>
</dbReference>
<protein>
    <submittedName>
        <fullName evidence="1">Uncharacterized protein</fullName>
    </submittedName>
</protein>
<evidence type="ECO:0000313" key="1">
    <source>
        <dbReference type="EMBL" id="GAG36345.1"/>
    </source>
</evidence>
<accession>X0X036</accession>